<feature type="transmembrane region" description="Helical" evidence="2">
    <location>
        <begin position="61"/>
        <end position="82"/>
    </location>
</feature>
<feature type="transmembrane region" description="Helical" evidence="2">
    <location>
        <begin position="129"/>
        <end position="150"/>
    </location>
</feature>
<feature type="domain" description="DUF6533" evidence="3">
    <location>
        <begin position="37"/>
        <end position="76"/>
    </location>
</feature>
<feature type="transmembrane region" description="Helical" evidence="2">
    <location>
        <begin position="94"/>
        <end position="117"/>
    </location>
</feature>
<evidence type="ECO:0000259" key="3">
    <source>
        <dbReference type="Pfam" id="PF20151"/>
    </source>
</evidence>
<dbReference type="OrthoDB" id="3038990at2759"/>
<gene>
    <name evidence="4" type="ORF">CPB83DRAFT_846074</name>
</gene>
<feature type="transmembrane region" description="Helical" evidence="2">
    <location>
        <begin position="224"/>
        <end position="247"/>
    </location>
</feature>
<evidence type="ECO:0000313" key="4">
    <source>
        <dbReference type="EMBL" id="KAF9533216.1"/>
    </source>
</evidence>
<keyword evidence="2" id="KW-0812">Transmembrane</keyword>
<feature type="compositionally biased region" description="Polar residues" evidence="1">
    <location>
        <begin position="313"/>
        <end position="334"/>
    </location>
</feature>
<keyword evidence="5" id="KW-1185">Reference proteome</keyword>
<dbReference type="InterPro" id="IPR045340">
    <property type="entry name" value="DUF6533"/>
</dbReference>
<reference evidence="4" key="1">
    <citation type="submission" date="2020-11" db="EMBL/GenBank/DDBJ databases">
        <authorList>
            <consortium name="DOE Joint Genome Institute"/>
            <person name="Ahrendt S."/>
            <person name="Riley R."/>
            <person name="Andreopoulos W."/>
            <person name="Labutti K."/>
            <person name="Pangilinan J."/>
            <person name="Ruiz-Duenas F.J."/>
            <person name="Barrasa J.M."/>
            <person name="Sanchez-Garcia M."/>
            <person name="Camarero S."/>
            <person name="Miyauchi S."/>
            <person name="Serrano A."/>
            <person name="Linde D."/>
            <person name="Babiker R."/>
            <person name="Drula E."/>
            <person name="Ayuso-Fernandez I."/>
            <person name="Pacheco R."/>
            <person name="Padilla G."/>
            <person name="Ferreira P."/>
            <person name="Barriuso J."/>
            <person name="Kellner H."/>
            <person name="Castanera R."/>
            <person name="Alfaro M."/>
            <person name="Ramirez L."/>
            <person name="Pisabarro A.G."/>
            <person name="Kuo A."/>
            <person name="Tritt A."/>
            <person name="Lipzen A."/>
            <person name="He G."/>
            <person name="Yan M."/>
            <person name="Ng V."/>
            <person name="Cullen D."/>
            <person name="Martin F."/>
            <person name="Rosso M.-N."/>
            <person name="Henrissat B."/>
            <person name="Hibbett D."/>
            <person name="Martinez A.T."/>
            <person name="Grigoriev I.V."/>
        </authorList>
    </citation>
    <scope>NUCLEOTIDE SEQUENCE</scope>
    <source>
        <strain evidence="4">CBS 506.95</strain>
    </source>
</reference>
<dbReference type="AlphaFoldDB" id="A0A9P6ENT7"/>
<keyword evidence="2" id="KW-1133">Transmembrane helix</keyword>
<dbReference type="Pfam" id="PF20151">
    <property type="entry name" value="DUF6533"/>
    <property type="match status" value="1"/>
</dbReference>
<sequence length="334" mass="37660">MSNMALNYTMSNPLAPEAWVFSNPMTLKIFVSGAFGILSVLIWDILSSLPEEFALIFGRRFSFPTFFYCLARFSPVFFMSAHNIILTQKVGNCVGWVLSLNVFYTCTHTASGMLFLLRLRAVYAELPTLKWAFSGLWVIHAASCTLSFIAVHGLLVEPVDQCIPILQRPYWIIMFFIQAGYELTVCVAVTYKLCADTATEPEPLSFWWLLRRRKIPMSRLKARFLADSQAYFVCVFLIKTIIIIACFVGNDAVQLNCGLLDNVLISLIATRVHRRLRLGRRGLLAGNTTFTVNMATLTAPNFRAPTIEEQRSSQELSNGSVRHNYPPQGTQSNK</sequence>
<evidence type="ECO:0000313" key="5">
    <source>
        <dbReference type="Proteomes" id="UP000807306"/>
    </source>
</evidence>
<proteinExistence type="predicted"/>
<evidence type="ECO:0000256" key="2">
    <source>
        <dbReference type="SAM" id="Phobius"/>
    </source>
</evidence>
<dbReference type="Proteomes" id="UP000807306">
    <property type="component" value="Unassembled WGS sequence"/>
</dbReference>
<protein>
    <recommendedName>
        <fullName evidence="3">DUF6533 domain-containing protein</fullName>
    </recommendedName>
</protein>
<evidence type="ECO:0000256" key="1">
    <source>
        <dbReference type="SAM" id="MobiDB-lite"/>
    </source>
</evidence>
<feature type="region of interest" description="Disordered" evidence="1">
    <location>
        <begin position="308"/>
        <end position="334"/>
    </location>
</feature>
<feature type="transmembrane region" description="Helical" evidence="2">
    <location>
        <begin position="170"/>
        <end position="191"/>
    </location>
</feature>
<name>A0A9P6ENT7_9AGAR</name>
<comment type="caution">
    <text evidence="4">The sequence shown here is derived from an EMBL/GenBank/DDBJ whole genome shotgun (WGS) entry which is preliminary data.</text>
</comment>
<accession>A0A9P6ENT7</accession>
<keyword evidence="2" id="KW-0472">Membrane</keyword>
<organism evidence="4 5">
    <name type="scientific">Crepidotus variabilis</name>
    <dbReference type="NCBI Taxonomy" id="179855"/>
    <lineage>
        <taxon>Eukaryota</taxon>
        <taxon>Fungi</taxon>
        <taxon>Dikarya</taxon>
        <taxon>Basidiomycota</taxon>
        <taxon>Agaricomycotina</taxon>
        <taxon>Agaricomycetes</taxon>
        <taxon>Agaricomycetidae</taxon>
        <taxon>Agaricales</taxon>
        <taxon>Agaricineae</taxon>
        <taxon>Crepidotaceae</taxon>
        <taxon>Crepidotus</taxon>
    </lineage>
</organism>
<feature type="transmembrane region" description="Helical" evidence="2">
    <location>
        <begin position="29"/>
        <end position="49"/>
    </location>
</feature>
<dbReference type="EMBL" id="MU157829">
    <property type="protein sequence ID" value="KAF9533216.1"/>
    <property type="molecule type" value="Genomic_DNA"/>
</dbReference>